<evidence type="ECO:0000256" key="3">
    <source>
        <dbReference type="ARBA" id="ARBA00022448"/>
    </source>
</evidence>
<comment type="similarity">
    <text evidence="1 6">Belongs to the VPS36 family.</text>
</comment>
<dbReference type="GO" id="GO:0031902">
    <property type="term" value="C:late endosome membrane"/>
    <property type="evidence" value="ECO:0007669"/>
    <property type="project" value="UniProtKB-UniRule"/>
</dbReference>
<dbReference type="GeneID" id="25910369"/>
<dbReference type="GO" id="GO:0000814">
    <property type="term" value="C:ESCRT II complex"/>
    <property type="evidence" value="ECO:0007669"/>
    <property type="project" value="UniProtKB-UniRule"/>
</dbReference>
<dbReference type="InterPro" id="IPR040608">
    <property type="entry name" value="Snf8/Vps36"/>
</dbReference>
<evidence type="ECO:0000313" key="7">
    <source>
        <dbReference type="EMBL" id="KNC77681.1"/>
    </source>
</evidence>
<accession>A0A0L0FMG4</accession>
<dbReference type="PANTHER" id="PTHR13128:SF12">
    <property type="entry name" value="VACUOLAR PROTEIN-SORTING-ASSOCIATED PROTEIN 36"/>
    <property type="match status" value="1"/>
</dbReference>
<dbReference type="InterPro" id="IPR037855">
    <property type="entry name" value="Vps36"/>
</dbReference>
<comment type="subcellular location">
    <subcellularLocation>
        <location evidence="6">Cytoplasm</location>
    </subcellularLocation>
    <subcellularLocation>
        <location evidence="6">Endosome</location>
    </subcellularLocation>
</comment>
<gene>
    <name evidence="7" type="ORF">SARC_09865</name>
</gene>
<dbReference type="RefSeq" id="XP_014151583.1">
    <property type="nucleotide sequence ID" value="XM_014296108.1"/>
</dbReference>
<dbReference type="Pfam" id="PF04157">
    <property type="entry name" value="EAP30"/>
    <property type="match status" value="1"/>
</dbReference>
<comment type="function">
    <text evidence="6">Component of the ESCRT-II complex (endosomal sorting complex required for transport II), which is required for multivesicular body (MVB) formation and sorting of endosomal cargo proteins into MVBs.</text>
</comment>
<evidence type="ECO:0000256" key="4">
    <source>
        <dbReference type="ARBA" id="ARBA00022490"/>
    </source>
</evidence>
<feature type="non-terminal residue" evidence="7">
    <location>
        <position position="1"/>
    </location>
</feature>
<dbReference type="Gene3D" id="1.10.10.10">
    <property type="entry name" value="Winged helix-like DNA-binding domain superfamily/Winged helix DNA-binding domain"/>
    <property type="match status" value="2"/>
</dbReference>
<keyword evidence="5 6" id="KW-0653">Protein transport</keyword>
<evidence type="ECO:0000256" key="1">
    <source>
        <dbReference type="ARBA" id="ARBA00009697"/>
    </source>
</evidence>
<keyword evidence="4 6" id="KW-0963">Cytoplasm</keyword>
<dbReference type="OrthoDB" id="271448at2759"/>
<dbReference type="FunFam" id="1.10.10.10:FF:000416">
    <property type="entry name" value="Vacuolar protein-sorting-associated protein 36"/>
    <property type="match status" value="1"/>
</dbReference>
<organism evidence="7 8">
    <name type="scientific">Sphaeroforma arctica JP610</name>
    <dbReference type="NCBI Taxonomy" id="667725"/>
    <lineage>
        <taxon>Eukaryota</taxon>
        <taxon>Ichthyosporea</taxon>
        <taxon>Ichthyophonida</taxon>
        <taxon>Sphaeroforma</taxon>
    </lineage>
</organism>
<dbReference type="Gene3D" id="6.10.140.260">
    <property type="match status" value="1"/>
</dbReference>
<dbReference type="EMBL" id="KQ242662">
    <property type="protein sequence ID" value="KNC77681.1"/>
    <property type="molecule type" value="Genomic_DNA"/>
</dbReference>
<evidence type="ECO:0000256" key="5">
    <source>
        <dbReference type="ARBA" id="ARBA00022927"/>
    </source>
</evidence>
<dbReference type="GO" id="GO:0032266">
    <property type="term" value="F:phosphatidylinositol-3-phosphate binding"/>
    <property type="evidence" value="ECO:0007669"/>
    <property type="project" value="UniProtKB-UniRule"/>
</dbReference>
<dbReference type="InterPro" id="IPR036390">
    <property type="entry name" value="WH_DNA-bd_sf"/>
</dbReference>
<reference evidence="7 8" key="1">
    <citation type="submission" date="2011-02" db="EMBL/GenBank/DDBJ databases">
        <title>The Genome Sequence of Sphaeroforma arctica JP610.</title>
        <authorList>
            <consortium name="The Broad Institute Genome Sequencing Platform"/>
            <person name="Russ C."/>
            <person name="Cuomo C."/>
            <person name="Young S.K."/>
            <person name="Zeng Q."/>
            <person name="Gargeya S."/>
            <person name="Alvarado L."/>
            <person name="Berlin A."/>
            <person name="Chapman S.B."/>
            <person name="Chen Z."/>
            <person name="Freedman E."/>
            <person name="Gellesch M."/>
            <person name="Goldberg J."/>
            <person name="Griggs A."/>
            <person name="Gujja S."/>
            <person name="Heilman E."/>
            <person name="Heiman D."/>
            <person name="Howarth C."/>
            <person name="Mehta T."/>
            <person name="Neiman D."/>
            <person name="Pearson M."/>
            <person name="Roberts A."/>
            <person name="Saif S."/>
            <person name="Shea T."/>
            <person name="Shenoy N."/>
            <person name="Sisk P."/>
            <person name="Stolte C."/>
            <person name="Sykes S."/>
            <person name="White J."/>
            <person name="Yandava C."/>
            <person name="Burger G."/>
            <person name="Gray M.W."/>
            <person name="Holland P.W.H."/>
            <person name="King N."/>
            <person name="Lang F.B.F."/>
            <person name="Roger A.J."/>
            <person name="Ruiz-Trillo I."/>
            <person name="Haas B."/>
            <person name="Nusbaum C."/>
            <person name="Birren B."/>
        </authorList>
    </citation>
    <scope>NUCLEOTIDE SEQUENCE [LARGE SCALE GENOMIC DNA]</scope>
    <source>
        <strain evidence="7 8">JP610</strain>
    </source>
</reference>
<keyword evidence="8" id="KW-1185">Reference proteome</keyword>
<dbReference type="InterPro" id="IPR036388">
    <property type="entry name" value="WH-like_DNA-bd_sf"/>
</dbReference>
<dbReference type="SUPFAM" id="SSF46785">
    <property type="entry name" value="Winged helix' DNA-binding domain"/>
    <property type="match status" value="2"/>
</dbReference>
<evidence type="ECO:0000313" key="8">
    <source>
        <dbReference type="Proteomes" id="UP000054560"/>
    </source>
</evidence>
<dbReference type="GO" id="GO:0043130">
    <property type="term" value="F:ubiquitin binding"/>
    <property type="evidence" value="ECO:0007669"/>
    <property type="project" value="UniProtKB-UniRule"/>
</dbReference>
<dbReference type="eggNOG" id="KOG2760">
    <property type="taxonomic scope" value="Eukaryota"/>
</dbReference>
<dbReference type="STRING" id="667725.A0A0L0FMG4"/>
<dbReference type="GO" id="GO:0043328">
    <property type="term" value="P:protein transport to vacuole involved in ubiquitin-dependent protein catabolic process via the multivesicular body sorting pathway"/>
    <property type="evidence" value="ECO:0007669"/>
    <property type="project" value="UniProtKB-UniRule"/>
</dbReference>
<name>A0A0L0FMG4_9EUKA</name>
<evidence type="ECO:0000256" key="6">
    <source>
        <dbReference type="RuleBase" id="RU367095"/>
    </source>
</evidence>
<keyword evidence="3 6" id="KW-0813">Transport</keyword>
<proteinExistence type="inferred from homology"/>
<dbReference type="PANTHER" id="PTHR13128">
    <property type="entry name" value="VACUOLAR PROTEIN-SORTING-ASSOCIATED PROTEIN 36"/>
    <property type="match status" value="1"/>
</dbReference>
<keyword evidence="6" id="KW-0967">Endosome</keyword>
<dbReference type="Proteomes" id="UP000054560">
    <property type="component" value="Unassembled WGS sequence"/>
</dbReference>
<sequence length="243" mass="26852">RRGVGIAGIQQRREEERKEVDGDLAETFKSLQSLSIKASGMVDLAQKLQVKLAKKAPCDDDNMKFKSYMLSLGIAQPVTKSSSSGELKYFEDLAKELCDFLKKPLKDSGGTLPLTSVYCLYNRARGSELIAPNDLLRACGTLKPQRLPLVMRTFPSGVIVIQLETESDEGVVETLRKIFYDTPALKVDKKWVVMSPADYAKHRGIAIPLAQEQLLTGERSGLLCRDDTIAGLKFYPNLIVAGN</sequence>
<evidence type="ECO:0000256" key="2">
    <source>
        <dbReference type="ARBA" id="ARBA00017953"/>
    </source>
</evidence>
<dbReference type="AlphaFoldDB" id="A0A0L0FMG4"/>
<comment type="subunit">
    <text evidence="6">Component of the endosomal sorting complex required for transport II (ESCRT-II).</text>
</comment>
<protein>
    <recommendedName>
        <fullName evidence="2 6">Vacuolar protein-sorting-associated protein 36</fullName>
    </recommendedName>
    <alternativeName>
        <fullName evidence="6">ESCRT-II complex subunit VPS36</fullName>
    </alternativeName>
</protein>